<dbReference type="PANTHER" id="PTHR35784">
    <property type="entry name" value="MEDIATOR OF RNA POLYMERASE II TRANSCRIPTION SUBUNIT 5"/>
    <property type="match status" value="1"/>
</dbReference>
<keyword evidence="4 9" id="KW-0805">Transcription regulation</keyword>
<dbReference type="Pfam" id="PF08689">
    <property type="entry name" value="Med5"/>
    <property type="match status" value="1"/>
</dbReference>
<comment type="function">
    <text evidence="9">Component of the Mediator complex, a coactivator involved in the regulated transcription of nearly all RNA polymerase II-dependent genes. Mediator functions as a bridge to convey information from gene-specific regulatory proteins to the basal RNA polymerase II transcription machinery. Mediator is recruited to promoters by direct interactions with regulatory proteins and serves as a scaffold for the assembly of a functional preinitiation complex with RNA polymerase II and the general transcription factors.</text>
</comment>
<evidence type="ECO:0000256" key="3">
    <source>
        <dbReference type="ARBA" id="ARBA00020628"/>
    </source>
</evidence>
<dbReference type="STRING" id="1093900.A0A507AKP3"/>
<dbReference type="InterPro" id="IPR014801">
    <property type="entry name" value="Mediator_Med5_fun"/>
</dbReference>
<evidence type="ECO:0000256" key="9">
    <source>
        <dbReference type="RuleBase" id="RU364142"/>
    </source>
</evidence>
<keyword evidence="12" id="KW-1185">Reference proteome</keyword>
<evidence type="ECO:0000313" key="12">
    <source>
        <dbReference type="Proteomes" id="UP000319257"/>
    </source>
</evidence>
<dbReference type="GO" id="GO:0006357">
    <property type="term" value="P:regulation of transcription by RNA polymerase II"/>
    <property type="evidence" value="ECO:0007669"/>
    <property type="project" value="InterPro"/>
</dbReference>
<proteinExistence type="inferred from homology"/>
<feature type="region of interest" description="Disordered" evidence="10">
    <location>
        <begin position="100"/>
        <end position="133"/>
    </location>
</feature>
<evidence type="ECO:0000256" key="1">
    <source>
        <dbReference type="ARBA" id="ARBA00004123"/>
    </source>
</evidence>
<feature type="region of interest" description="Disordered" evidence="10">
    <location>
        <begin position="892"/>
        <end position="924"/>
    </location>
</feature>
<dbReference type="OrthoDB" id="5322661at2759"/>
<evidence type="ECO:0000256" key="8">
    <source>
        <dbReference type="ARBA" id="ARBA00031256"/>
    </source>
</evidence>
<feature type="region of interest" description="Disordered" evidence="10">
    <location>
        <begin position="988"/>
        <end position="1010"/>
    </location>
</feature>
<comment type="subunit">
    <text evidence="9">Component of the Mediator complex.</text>
</comment>
<evidence type="ECO:0000313" key="11">
    <source>
        <dbReference type="EMBL" id="TPX06916.1"/>
    </source>
</evidence>
<dbReference type="GO" id="GO:0016592">
    <property type="term" value="C:mediator complex"/>
    <property type="evidence" value="ECO:0007669"/>
    <property type="project" value="InterPro"/>
</dbReference>
<evidence type="ECO:0000256" key="6">
    <source>
        <dbReference type="ARBA" id="ARBA00023163"/>
    </source>
</evidence>
<feature type="compositionally biased region" description="Polar residues" evidence="10">
    <location>
        <begin position="892"/>
        <end position="903"/>
    </location>
</feature>
<comment type="similarity">
    <text evidence="2 9">Belongs to the Mediator complex subunit 5 family.</text>
</comment>
<dbReference type="AlphaFoldDB" id="A0A507AKP3"/>
<keyword evidence="7 9" id="KW-0539">Nucleus</keyword>
<feature type="compositionally biased region" description="Basic and acidic residues" evidence="10">
    <location>
        <begin position="119"/>
        <end position="129"/>
    </location>
</feature>
<feature type="compositionally biased region" description="Polar residues" evidence="10">
    <location>
        <begin position="100"/>
        <end position="113"/>
    </location>
</feature>
<protein>
    <recommendedName>
        <fullName evidence="3 9">Mediator of RNA polymerase II transcription subunit 5</fullName>
    </recommendedName>
    <alternativeName>
        <fullName evidence="8 9">Mediator complex subunit 5</fullName>
    </alternativeName>
</protein>
<accession>A0A507AKP3</accession>
<feature type="compositionally biased region" description="Low complexity" evidence="10">
    <location>
        <begin position="910"/>
        <end position="922"/>
    </location>
</feature>
<reference evidence="11 12" key="1">
    <citation type="submission" date="2019-06" db="EMBL/GenBank/DDBJ databases">
        <title>Draft genome sequence of the filamentous fungus Phialemoniopsis curvata isolated from diesel fuel.</title>
        <authorList>
            <person name="Varaljay V.A."/>
            <person name="Lyon W.J."/>
            <person name="Crouch A.L."/>
            <person name="Drake C.E."/>
            <person name="Hollomon J.M."/>
            <person name="Nadeau L.J."/>
            <person name="Nunn H.S."/>
            <person name="Stevenson B.S."/>
            <person name="Bojanowski C.L."/>
            <person name="Crookes-Goodson W.J."/>
        </authorList>
    </citation>
    <scope>NUCLEOTIDE SEQUENCE [LARGE SCALE GENOMIC DNA]</scope>
    <source>
        <strain evidence="11 12">D216</strain>
    </source>
</reference>
<name>A0A507AKP3_9PEZI</name>
<comment type="subcellular location">
    <subcellularLocation>
        <location evidence="1 9">Nucleus</location>
    </subcellularLocation>
</comment>
<keyword evidence="6 9" id="KW-0804">Transcription</keyword>
<dbReference type="PANTHER" id="PTHR35784:SF1">
    <property type="entry name" value="MEDIATOR OF RNA POLYMERASE II TRANSCRIPTION SUBUNIT 5"/>
    <property type="match status" value="1"/>
</dbReference>
<evidence type="ECO:0000256" key="4">
    <source>
        <dbReference type="ARBA" id="ARBA00023015"/>
    </source>
</evidence>
<evidence type="ECO:0000256" key="5">
    <source>
        <dbReference type="ARBA" id="ARBA00023159"/>
    </source>
</evidence>
<dbReference type="GO" id="GO:0003712">
    <property type="term" value="F:transcription coregulator activity"/>
    <property type="evidence" value="ECO:0007669"/>
    <property type="project" value="InterPro"/>
</dbReference>
<evidence type="ECO:0000256" key="2">
    <source>
        <dbReference type="ARBA" id="ARBA00008782"/>
    </source>
</evidence>
<comment type="caution">
    <text evidence="11">The sequence shown here is derived from an EMBL/GenBank/DDBJ whole genome shotgun (WGS) entry which is preliminary data.</text>
</comment>
<dbReference type="EMBL" id="SKBQ01000099">
    <property type="protein sequence ID" value="TPX06916.1"/>
    <property type="molecule type" value="Genomic_DNA"/>
</dbReference>
<gene>
    <name evidence="9" type="primary">MED5</name>
    <name evidence="11" type="ORF">E0L32_011140</name>
</gene>
<keyword evidence="5 9" id="KW-0010">Activator</keyword>
<organism evidence="11 12">
    <name type="scientific">Thyridium curvatum</name>
    <dbReference type="NCBI Taxonomy" id="1093900"/>
    <lineage>
        <taxon>Eukaryota</taxon>
        <taxon>Fungi</taxon>
        <taxon>Dikarya</taxon>
        <taxon>Ascomycota</taxon>
        <taxon>Pezizomycotina</taxon>
        <taxon>Sordariomycetes</taxon>
        <taxon>Sordariomycetidae</taxon>
        <taxon>Thyridiales</taxon>
        <taxon>Thyridiaceae</taxon>
        <taxon>Thyridium</taxon>
    </lineage>
</organism>
<sequence length="1077" mass="118811">MMRRNRASEHARHVEAWSAYLDRCLWKRLDHHKFELYTPIQFKEHPLPPAAIADLFLRPRRSNRDFIDPSIPWYLNTLLHLRYVDTPSVLRALYRYSTSHTQSRMSQQQQDPGQNGHGEPQREEGDQGKAGRWRSSYGHEETIFYRLAKAVAQEAAIRSTADAIEVSKLMARWMELFTAAASAFTSTAGVDVMGQLQITQSQTEMESARAAFVMLLLGVCENQVVLGALRKALAKDARKALSESLSNFVPSIQLSSSQIASRLELFRTETLAGFEPVDKKKEAENKDLDDLLDSTMGLDNFVIPEMPIANTRPGLYVYINAALVGRPLIDDMALVNYLHNRYENDGQSLAIDLILASFDVLANAVFRNEGQKSAHLLRSYLINKLPLLLASLAASPLHPFNPEYCISEALSRIDTNAFPTLSAMFDDTRNNSNTFTDSVRQDFCWACCLHGLVPESSIETLLGEMTYQTLPQGGRYMKENLVQQCMADPEKIQSLIGELDNMDGNVGAVCQALAEVLGQLCRNKETMSLKMFCSQLARKPLALDVMLLFEKPVAILQPLCELLDSWRYDDDQGEYQPVYEEFGAILLLLLAFVYRYNLSLADLGIRPSPDSFVAKFIGKGHVQRSLEELTPQESEHLGGWVRGLFDSEAASLNNELMSSCPPQDFYMLIPTLFQQIVTAFRSGYLTEESLRGGIEYLVDTFLLPSLVTAIMYLADALWVDKTEEQKAIVRVLQMILQPNSISNEASTMFSAVLNMVAKPLEHSLRVYQRQDPKSQEVQPLLQALKDNIPLSRRTGAADNNELETWTSTQPSGLETAVKHTMQNLVQWSIHAGVNTMPTSYTHRQMLAALRLLGAQCVLQIVLEELRDQTAAGTGSQAFDVACALVCAPDANNTSSPSENNSHHLNGMVDAAGRPGGATATTPAERRVSLREALKHRAEEWKKIQKRDGLMAETVVRLYRKVEAQMVSSVAPAAAAAADAAAVEQMMQQAAAHQQHQQHQPEPELTLEGTGDLDVGTALDDAMAAAAAGGDAGAMSLDGVDLSGLGDAGSVGGGGLDLGDSDMFSGLGPLEGWDMDMA</sequence>
<evidence type="ECO:0000256" key="10">
    <source>
        <dbReference type="SAM" id="MobiDB-lite"/>
    </source>
</evidence>
<dbReference type="InParanoid" id="A0A507AKP3"/>
<dbReference type="Proteomes" id="UP000319257">
    <property type="component" value="Unassembled WGS sequence"/>
</dbReference>
<feature type="compositionally biased region" description="Low complexity" evidence="10">
    <location>
        <begin position="988"/>
        <end position="1003"/>
    </location>
</feature>
<evidence type="ECO:0000256" key="7">
    <source>
        <dbReference type="ARBA" id="ARBA00023242"/>
    </source>
</evidence>